<reference evidence="4" key="1">
    <citation type="journal article" date="2019" name="Int. J. Syst. Evol. Microbiol.">
        <title>The Global Catalogue of Microorganisms (GCM) 10K type strain sequencing project: providing services to taxonomists for standard genome sequencing and annotation.</title>
        <authorList>
            <consortium name="The Broad Institute Genomics Platform"/>
            <consortium name="The Broad Institute Genome Sequencing Center for Infectious Disease"/>
            <person name="Wu L."/>
            <person name="Ma J."/>
        </authorList>
    </citation>
    <scope>NUCLEOTIDE SEQUENCE [LARGE SCALE GENOMIC DNA]</scope>
    <source>
        <strain evidence="4">JCM 13008</strain>
    </source>
</reference>
<sequence>MSNQPPYPPQDPNPGQQPPNWGQQPPPNGPGWGAPPPPPPPGWGGPPSGPPGWGQPPYGGAPGPASYSATAAIGYGWKAFTTFTGPLIVAGILALVVPGIVQGIGSVITGGSVFEASGSTDGGSFAFDFNPLALVFNIASAVLTMILSAGAIRIAFDVVDGRQPSLSTMFDRINFGQLIIASIVLGALTTLGLMLCILPGVAVMFLTYLTTYFIIGKEQDAITAIKSSVSLTAANFGAVLLFALLAVGVSVLGVLACCVGIVVAYPITVVGTAYTFRVLQSEPVAPLAGS</sequence>
<feature type="transmembrane region" description="Helical" evidence="2">
    <location>
        <begin position="129"/>
        <end position="152"/>
    </location>
</feature>
<feature type="transmembrane region" description="Helical" evidence="2">
    <location>
        <begin position="197"/>
        <end position="215"/>
    </location>
</feature>
<evidence type="ECO:0000256" key="1">
    <source>
        <dbReference type="SAM" id="MobiDB-lite"/>
    </source>
</evidence>
<dbReference type="RefSeq" id="WP_343994138.1">
    <property type="nucleotide sequence ID" value="NZ_BAAALG010000008.1"/>
</dbReference>
<dbReference type="PANTHER" id="PTHR40076:SF1">
    <property type="entry name" value="MEMBRANE PROTEIN"/>
    <property type="match status" value="1"/>
</dbReference>
<evidence type="ECO:0000313" key="3">
    <source>
        <dbReference type="EMBL" id="GAA1102392.1"/>
    </source>
</evidence>
<evidence type="ECO:0000256" key="2">
    <source>
        <dbReference type="SAM" id="Phobius"/>
    </source>
</evidence>
<feature type="transmembrane region" description="Helical" evidence="2">
    <location>
        <begin position="236"/>
        <end position="267"/>
    </location>
</feature>
<feature type="transmembrane region" description="Helical" evidence="2">
    <location>
        <begin position="87"/>
        <end position="109"/>
    </location>
</feature>
<dbReference type="Proteomes" id="UP001501581">
    <property type="component" value="Unassembled WGS sequence"/>
</dbReference>
<dbReference type="PANTHER" id="PTHR40076">
    <property type="entry name" value="MEMBRANE PROTEIN-RELATED"/>
    <property type="match status" value="1"/>
</dbReference>
<name>A0ABP4EFP6_9ACTN</name>
<keyword evidence="2" id="KW-0812">Transmembrane</keyword>
<feature type="region of interest" description="Disordered" evidence="1">
    <location>
        <begin position="1"/>
        <end position="61"/>
    </location>
</feature>
<feature type="compositionally biased region" description="Pro residues" evidence="1">
    <location>
        <begin position="24"/>
        <end position="54"/>
    </location>
</feature>
<proteinExistence type="predicted"/>
<organism evidence="3 4">
    <name type="scientific">Nocardioides dubius</name>
    <dbReference type="NCBI Taxonomy" id="317019"/>
    <lineage>
        <taxon>Bacteria</taxon>
        <taxon>Bacillati</taxon>
        <taxon>Actinomycetota</taxon>
        <taxon>Actinomycetes</taxon>
        <taxon>Propionibacteriales</taxon>
        <taxon>Nocardioidaceae</taxon>
        <taxon>Nocardioides</taxon>
    </lineage>
</organism>
<keyword evidence="2" id="KW-0472">Membrane</keyword>
<keyword evidence="2" id="KW-1133">Transmembrane helix</keyword>
<accession>A0ABP4EFP6</accession>
<evidence type="ECO:0008006" key="5">
    <source>
        <dbReference type="Google" id="ProtNLM"/>
    </source>
</evidence>
<feature type="transmembrane region" description="Helical" evidence="2">
    <location>
        <begin position="173"/>
        <end position="191"/>
    </location>
</feature>
<protein>
    <recommendedName>
        <fullName evidence="5">Integral membrane protein</fullName>
    </recommendedName>
</protein>
<dbReference type="EMBL" id="BAAALG010000008">
    <property type="protein sequence ID" value="GAA1102392.1"/>
    <property type="molecule type" value="Genomic_DNA"/>
</dbReference>
<evidence type="ECO:0000313" key="4">
    <source>
        <dbReference type="Proteomes" id="UP001501581"/>
    </source>
</evidence>
<keyword evidence="4" id="KW-1185">Reference proteome</keyword>
<gene>
    <name evidence="3" type="ORF">GCM10009668_21130</name>
</gene>
<dbReference type="InterPro" id="IPR010380">
    <property type="entry name" value="DUF975"/>
</dbReference>
<comment type="caution">
    <text evidence="3">The sequence shown here is derived from an EMBL/GenBank/DDBJ whole genome shotgun (WGS) entry which is preliminary data.</text>
</comment>
<feature type="compositionally biased region" description="Pro residues" evidence="1">
    <location>
        <begin position="1"/>
        <end position="17"/>
    </location>
</feature>